<gene>
    <name evidence="2" type="ORF">NQ317_017785</name>
</gene>
<evidence type="ECO:0000313" key="3">
    <source>
        <dbReference type="Proteomes" id="UP001162164"/>
    </source>
</evidence>
<keyword evidence="3" id="KW-1185">Reference proteome</keyword>
<name>A0ABQ9K1H1_9CUCU</name>
<keyword evidence="1" id="KW-0812">Transmembrane</keyword>
<keyword evidence="1" id="KW-0472">Membrane</keyword>
<feature type="transmembrane region" description="Helical" evidence="1">
    <location>
        <begin position="134"/>
        <end position="153"/>
    </location>
</feature>
<feature type="transmembrane region" description="Helical" evidence="1">
    <location>
        <begin position="212"/>
        <end position="230"/>
    </location>
</feature>
<proteinExistence type="predicted"/>
<sequence length="238" mass="27645">MIRDFKLLTYHVSNCVNNTSHYLITVCATLIKQKISLYQSLSLSHYHYAALKIFSKCHYENHFVTVNHRRYQIYYHWNCYPIDGLYWRYQSFRSCVKIPHALLLFLYVQNAPSFNSSFTSPSLKVLLFNILVKFNHLPATAVSVFFFSTLVFSSSYSLYSTHYLHRLLLTKTIFISTGSVVPIFTGCSHPARPVVVRQVRPNNLILSRSCRTATAFFLFVVTLMLHWSAFSLQLTRSA</sequence>
<accession>A0ABQ9K1H1</accession>
<comment type="caution">
    <text evidence="2">The sequence shown here is derived from an EMBL/GenBank/DDBJ whole genome shotgun (WGS) entry which is preliminary data.</text>
</comment>
<dbReference type="EMBL" id="JAPWTJ010000045">
    <property type="protein sequence ID" value="KAJ8984135.1"/>
    <property type="molecule type" value="Genomic_DNA"/>
</dbReference>
<evidence type="ECO:0000313" key="2">
    <source>
        <dbReference type="EMBL" id="KAJ8984135.1"/>
    </source>
</evidence>
<feature type="non-terminal residue" evidence="2">
    <location>
        <position position="238"/>
    </location>
</feature>
<dbReference type="Proteomes" id="UP001162164">
    <property type="component" value="Unassembled WGS sequence"/>
</dbReference>
<reference evidence="2" key="1">
    <citation type="journal article" date="2023" name="Insect Mol. Biol.">
        <title>Genome sequencing provides insights into the evolution of gene families encoding plant cell wall-degrading enzymes in longhorned beetles.</title>
        <authorList>
            <person name="Shin N.R."/>
            <person name="Okamura Y."/>
            <person name="Kirsch R."/>
            <person name="Pauchet Y."/>
        </authorList>
    </citation>
    <scope>NUCLEOTIDE SEQUENCE</scope>
    <source>
        <strain evidence="2">MMC_N1</strain>
    </source>
</reference>
<protein>
    <submittedName>
        <fullName evidence="2">Uncharacterized protein</fullName>
    </submittedName>
</protein>
<evidence type="ECO:0000256" key="1">
    <source>
        <dbReference type="SAM" id="Phobius"/>
    </source>
</evidence>
<organism evidence="2 3">
    <name type="scientific">Molorchus minor</name>
    <dbReference type="NCBI Taxonomy" id="1323400"/>
    <lineage>
        <taxon>Eukaryota</taxon>
        <taxon>Metazoa</taxon>
        <taxon>Ecdysozoa</taxon>
        <taxon>Arthropoda</taxon>
        <taxon>Hexapoda</taxon>
        <taxon>Insecta</taxon>
        <taxon>Pterygota</taxon>
        <taxon>Neoptera</taxon>
        <taxon>Endopterygota</taxon>
        <taxon>Coleoptera</taxon>
        <taxon>Polyphaga</taxon>
        <taxon>Cucujiformia</taxon>
        <taxon>Chrysomeloidea</taxon>
        <taxon>Cerambycidae</taxon>
        <taxon>Lamiinae</taxon>
        <taxon>Monochamini</taxon>
        <taxon>Molorchus</taxon>
    </lineage>
</organism>
<keyword evidence="1" id="KW-1133">Transmembrane helix</keyword>